<feature type="compositionally biased region" description="Polar residues" evidence="1">
    <location>
        <begin position="1"/>
        <end position="12"/>
    </location>
</feature>
<keyword evidence="3" id="KW-1185">Reference proteome</keyword>
<dbReference type="RefSeq" id="WP_245163772.1">
    <property type="nucleotide sequence ID" value="NZ_CP021074.1"/>
</dbReference>
<organism evidence="2 3">
    <name type="scientific">Burkholderia glumae</name>
    <name type="common">Pseudomonas glumae</name>
    <dbReference type="NCBI Taxonomy" id="337"/>
    <lineage>
        <taxon>Bacteria</taxon>
        <taxon>Pseudomonadati</taxon>
        <taxon>Pseudomonadota</taxon>
        <taxon>Betaproteobacteria</taxon>
        <taxon>Burkholderiales</taxon>
        <taxon>Burkholderiaceae</taxon>
        <taxon>Burkholderia</taxon>
    </lineage>
</organism>
<sequence>MKNNQATRTSCGSFAGPRQRPEVVTAHPANVVSLSAFRNGAERRSPAHVGNGRILSMADFGAANIAKRRDLVRNRLITKVCDPDDAPVAYVAAFMHSDGRCTLAGDGVEREFAAMLSDGLAALMGKLERHGAGQPVTG</sequence>
<reference evidence="2" key="1">
    <citation type="submission" date="2022-06" db="EMBL/GenBank/DDBJ databases">
        <title>Draft genome sequence of Burkholderia glumae strain GR20004 isolated from rice panicle showing bacterial panicle blight.</title>
        <authorList>
            <person name="Choi S.Y."/>
            <person name="Lee Y.H."/>
        </authorList>
    </citation>
    <scope>NUCLEOTIDE SEQUENCE</scope>
    <source>
        <strain evidence="2">GR20004</strain>
    </source>
</reference>
<evidence type="ECO:0000256" key="1">
    <source>
        <dbReference type="SAM" id="MobiDB-lite"/>
    </source>
</evidence>
<dbReference type="Proteomes" id="UP001056386">
    <property type="component" value="Chromosome 1"/>
</dbReference>
<dbReference type="EMBL" id="CP099587">
    <property type="protein sequence ID" value="USS46087.1"/>
    <property type="molecule type" value="Genomic_DNA"/>
</dbReference>
<protein>
    <submittedName>
        <fullName evidence="2">Uncharacterized protein</fullName>
    </submittedName>
</protein>
<proteinExistence type="predicted"/>
<accession>A0ABY5BGL1</accession>
<feature type="region of interest" description="Disordered" evidence="1">
    <location>
        <begin position="1"/>
        <end position="20"/>
    </location>
</feature>
<gene>
    <name evidence="2" type="ORF">NFI99_31560</name>
</gene>
<evidence type="ECO:0000313" key="3">
    <source>
        <dbReference type="Proteomes" id="UP001056386"/>
    </source>
</evidence>
<name>A0ABY5BGL1_BURGL</name>
<evidence type="ECO:0000313" key="2">
    <source>
        <dbReference type="EMBL" id="USS46087.1"/>
    </source>
</evidence>